<dbReference type="PANTHER" id="PTHR34696:SF1">
    <property type="entry name" value="PHOSPHORIBOSYLFORMYLGLYCINAMIDINE SYNTHASE SUBUNIT PURS"/>
    <property type="match status" value="1"/>
</dbReference>
<proteinExistence type="predicted"/>
<sequence length="87" mass="10150">MKKFEFQIQINLKDGILDTQAIATDKVLKRKKIYLENISFGKIINISLEEENFEIAYKKIEDISHNLLSNPVLENFKIIPINSEVKQ</sequence>
<organism evidence="7 8">
    <name type="scientific">Oceanotoga teriensis</name>
    <dbReference type="NCBI Taxonomy" id="515440"/>
    <lineage>
        <taxon>Bacteria</taxon>
        <taxon>Thermotogati</taxon>
        <taxon>Thermotogota</taxon>
        <taxon>Thermotogae</taxon>
        <taxon>Petrotogales</taxon>
        <taxon>Petrotogaceae</taxon>
        <taxon>Oceanotoga</taxon>
    </lineage>
</organism>
<dbReference type="Proteomes" id="UP000245921">
    <property type="component" value="Unassembled WGS sequence"/>
</dbReference>
<dbReference type="Pfam" id="PF02700">
    <property type="entry name" value="PurS"/>
    <property type="match status" value="1"/>
</dbReference>
<keyword evidence="1" id="KW-0963">Cytoplasm</keyword>
<keyword evidence="8" id="KW-1185">Reference proteome</keyword>
<dbReference type="AlphaFoldDB" id="A0AA45C8M5"/>
<dbReference type="NCBIfam" id="TIGR00302">
    <property type="entry name" value="phosphoribosylformylglycinamidine synthase subunit PurS"/>
    <property type="match status" value="1"/>
</dbReference>
<reference evidence="7 8" key="1">
    <citation type="submission" date="2018-05" db="EMBL/GenBank/DDBJ databases">
        <title>Genomic Encyclopedia of Type Strains, Phase IV (KMG-IV): sequencing the most valuable type-strain genomes for metagenomic binning, comparative biology and taxonomic classification.</title>
        <authorList>
            <person name="Goeker M."/>
        </authorList>
    </citation>
    <scope>NUCLEOTIDE SEQUENCE [LARGE SCALE GENOMIC DNA]</scope>
    <source>
        <strain evidence="7 8">DSM 24906</strain>
    </source>
</reference>
<dbReference type="EMBL" id="QGGI01000002">
    <property type="protein sequence ID" value="PWJ96263.1"/>
    <property type="molecule type" value="Genomic_DNA"/>
</dbReference>
<evidence type="ECO:0000256" key="1">
    <source>
        <dbReference type="ARBA" id="ARBA00022490"/>
    </source>
</evidence>
<evidence type="ECO:0000313" key="7">
    <source>
        <dbReference type="EMBL" id="PWJ96263.1"/>
    </source>
</evidence>
<dbReference type="GO" id="GO:0004642">
    <property type="term" value="F:phosphoribosylformylglycinamidine synthase activity"/>
    <property type="evidence" value="ECO:0007669"/>
    <property type="project" value="UniProtKB-UniRule"/>
</dbReference>
<dbReference type="InterPro" id="IPR003850">
    <property type="entry name" value="PurS"/>
</dbReference>
<protein>
    <recommendedName>
        <fullName evidence="6">Phosphoribosylformylglycinamidine synthase subunit PurS</fullName>
    </recommendedName>
</protein>
<gene>
    <name evidence="7" type="ORF">C7380_102181</name>
</gene>
<comment type="caution">
    <text evidence="7">The sequence shown here is derived from an EMBL/GenBank/DDBJ whole genome shotgun (WGS) entry which is preliminary data.</text>
</comment>
<dbReference type="GO" id="GO:0009152">
    <property type="term" value="P:purine ribonucleotide biosynthetic process"/>
    <property type="evidence" value="ECO:0007669"/>
    <property type="project" value="UniProtKB-UniRule"/>
</dbReference>
<evidence type="ECO:0000256" key="4">
    <source>
        <dbReference type="ARBA" id="ARBA00022755"/>
    </source>
</evidence>
<evidence type="ECO:0000256" key="5">
    <source>
        <dbReference type="ARBA" id="ARBA00022840"/>
    </source>
</evidence>
<keyword evidence="4" id="KW-0658">Purine biosynthesis</keyword>
<dbReference type="GO" id="GO:0005524">
    <property type="term" value="F:ATP binding"/>
    <property type="evidence" value="ECO:0007669"/>
    <property type="project" value="UniProtKB-KW"/>
</dbReference>
<dbReference type="SUPFAM" id="SSF82697">
    <property type="entry name" value="PurS-like"/>
    <property type="match status" value="1"/>
</dbReference>
<evidence type="ECO:0000256" key="2">
    <source>
        <dbReference type="ARBA" id="ARBA00022598"/>
    </source>
</evidence>
<evidence type="ECO:0000256" key="6">
    <source>
        <dbReference type="NCBIfam" id="TIGR00302"/>
    </source>
</evidence>
<keyword evidence="3" id="KW-0547">Nucleotide-binding</keyword>
<evidence type="ECO:0000256" key="3">
    <source>
        <dbReference type="ARBA" id="ARBA00022741"/>
    </source>
</evidence>
<dbReference type="InterPro" id="IPR036604">
    <property type="entry name" value="PurS-like_sf"/>
</dbReference>
<dbReference type="Gene3D" id="3.30.1280.10">
    <property type="entry name" value="Phosphoribosylformylglycinamidine synthase subunit PurS"/>
    <property type="match status" value="1"/>
</dbReference>
<keyword evidence="2" id="KW-0436">Ligase</keyword>
<accession>A0AA45C8M5</accession>
<evidence type="ECO:0000313" key="8">
    <source>
        <dbReference type="Proteomes" id="UP000245921"/>
    </source>
</evidence>
<keyword evidence="5" id="KW-0067">ATP-binding</keyword>
<dbReference type="RefSeq" id="WP_109603882.1">
    <property type="nucleotide sequence ID" value="NZ_JAMHJO010000001.1"/>
</dbReference>
<dbReference type="PANTHER" id="PTHR34696">
    <property type="entry name" value="PHOSPHORIBOSYLFORMYLGLYCINAMIDINE SYNTHASE SUBUNIT PURS"/>
    <property type="match status" value="1"/>
</dbReference>
<name>A0AA45C8M5_9BACT</name>